<proteinExistence type="predicted"/>
<accession>A0A9W6J2M0</accession>
<protein>
    <submittedName>
        <fullName evidence="1">Uncharacterized protein</fullName>
    </submittedName>
</protein>
<evidence type="ECO:0000313" key="2">
    <source>
        <dbReference type="Proteomes" id="UP001143372"/>
    </source>
</evidence>
<reference evidence="1" key="1">
    <citation type="journal article" date="2014" name="Int. J. Syst. Evol. Microbiol.">
        <title>Complete genome sequence of Corynebacterium casei LMG S-19264T (=DSM 44701T), isolated from a smear-ripened cheese.</title>
        <authorList>
            <consortium name="US DOE Joint Genome Institute (JGI-PGF)"/>
            <person name="Walter F."/>
            <person name="Albersmeier A."/>
            <person name="Kalinowski J."/>
            <person name="Ruckert C."/>
        </authorList>
    </citation>
    <scope>NUCLEOTIDE SEQUENCE</scope>
    <source>
        <strain evidence="1">VKM B-2347</strain>
    </source>
</reference>
<keyword evidence="2" id="KW-1185">Reference proteome</keyword>
<reference evidence="1" key="2">
    <citation type="submission" date="2023-01" db="EMBL/GenBank/DDBJ databases">
        <authorList>
            <person name="Sun Q."/>
            <person name="Evtushenko L."/>
        </authorList>
    </citation>
    <scope>NUCLEOTIDE SEQUENCE</scope>
    <source>
        <strain evidence="1">VKM B-2347</strain>
    </source>
</reference>
<dbReference type="AlphaFoldDB" id="A0A9W6J2M0"/>
<dbReference type="InterPro" id="IPR046606">
    <property type="entry name" value="DUF6665"/>
</dbReference>
<gene>
    <name evidence="1" type="ORF">GCM10008179_18920</name>
</gene>
<dbReference type="RefSeq" id="WP_271168474.1">
    <property type="nucleotide sequence ID" value="NZ_BSFI01000007.1"/>
</dbReference>
<sequence length="99" mass="10812">MVIRPPKLDVLILSAADDLETEIRAERASALERAGSRAERAMAAFHAAVGDKRASLIKPAADALHGYMIQRELMGFRGHAEVLERLAVPRQVIAKIGVR</sequence>
<comment type="caution">
    <text evidence="1">The sequence shown here is derived from an EMBL/GenBank/DDBJ whole genome shotgun (WGS) entry which is preliminary data.</text>
</comment>
<organism evidence="1 2">
    <name type="scientific">Hansschlegelia plantiphila</name>
    <dbReference type="NCBI Taxonomy" id="374655"/>
    <lineage>
        <taxon>Bacteria</taxon>
        <taxon>Pseudomonadati</taxon>
        <taxon>Pseudomonadota</taxon>
        <taxon>Alphaproteobacteria</taxon>
        <taxon>Hyphomicrobiales</taxon>
        <taxon>Methylopilaceae</taxon>
        <taxon>Hansschlegelia</taxon>
    </lineage>
</organism>
<dbReference type="Pfam" id="PF20370">
    <property type="entry name" value="DUF6665"/>
    <property type="match status" value="1"/>
</dbReference>
<dbReference type="EMBL" id="BSFI01000007">
    <property type="protein sequence ID" value="GLK68254.1"/>
    <property type="molecule type" value="Genomic_DNA"/>
</dbReference>
<name>A0A9W6J2M0_9HYPH</name>
<dbReference type="Proteomes" id="UP001143372">
    <property type="component" value="Unassembled WGS sequence"/>
</dbReference>
<evidence type="ECO:0000313" key="1">
    <source>
        <dbReference type="EMBL" id="GLK68254.1"/>
    </source>
</evidence>